<name>A0ABP7MWQ2_9GAMM</name>
<evidence type="ECO:0000256" key="1">
    <source>
        <dbReference type="SAM" id="MobiDB-lite"/>
    </source>
</evidence>
<feature type="compositionally biased region" description="Basic and acidic residues" evidence="1">
    <location>
        <begin position="1"/>
        <end position="24"/>
    </location>
</feature>
<comment type="caution">
    <text evidence="2">The sequence shown here is derived from an EMBL/GenBank/DDBJ whole genome shotgun (WGS) entry which is preliminary data.</text>
</comment>
<sequence length="126" mass="14158">MVERANEEADGRSQDSGLREREMRTYAARFSSESTDPNWGPSTEADLTRAILSEEVVSNVEEAPSAYRIRCRTTLCEMTFDFPDAGLGQGWMSTFTTMTGGKLTRVWYTTLPQPDGSVRLQMYGIK</sequence>
<dbReference type="EMBL" id="BAAAZU010000030">
    <property type="protein sequence ID" value="GAA3931633.1"/>
    <property type="molecule type" value="Genomic_DNA"/>
</dbReference>
<evidence type="ECO:0000313" key="2">
    <source>
        <dbReference type="EMBL" id="GAA3931633.1"/>
    </source>
</evidence>
<reference evidence="3" key="1">
    <citation type="journal article" date="2019" name="Int. J. Syst. Evol. Microbiol.">
        <title>The Global Catalogue of Microorganisms (GCM) 10K type strain sequencing project: providing services to taxonomists for standard genome sequencing and annotation.</title>
        <authorList>
            <consortium name="The Broad Institute Genomics Platform"/>
            <consortium name="The Broad Institute Genome Sequencing Center for Infectious Disease"/>
            <person name="Wu L."/>
            <person name="Ma J."/>
        </authorList>
    </citation>
    <scope>NUCLEOTIDE SEQUENCE [LARGE SCALE GENOMIC DNA]</scope>
    <source>
        <strain evidence="3">JCM 16916</strain>
    </source>
</reference>
<keyword evidence="3" id="KW-1185">Reference proteome</keyword>
<proteinExistence type="predicted"/>
<organism evidence="2 3">
    <name type="scientific">Luteimonas lutimaris</name>
    <dbReference type="NCBI Taxonomy" id="698645"/>
    <lineage>
        <taxon>Bacteria</taxon>
        <taxon>Pseudomonadati</taxon>
        <taxon>Pseudomonadota</taxon>
        <taxon>Gammaproteobacteria</taxon>
        <taxon>Lysobacterales</taxon>
        <taxon>Lysobacteraceae</taxon>
        <taxon>Luteimonas</taxon>
    </lineage>
</organism>
<protein>
    <submittedName>
        <fullName evidence="2">Uncharacterized protein</fullName>
    </submittedName>
</protein>
<accession>A0ABP7MWQ2</accession>
<feature type="region of interest" description="Disordered" evidence="1">
    <location>
        <begin position="1"/>
        <end position="44"/>
    </location>
</feature>
<gene>
    <name evidence="2" type="ORF">GCM10022229_26460</name>
</gene>
<feature type="compositionally biased region" description="Polar residues" evidence="1">
    <location>
        <begin position="31"/>
        <end position="41"/>
    </location>
</feature>
<evidence type="ECO:0000313" key="3">
    <source>
        <dbReference type="Proteomes" id="UP001501727"/>
    </source>
</evidence>
<dbReference type="Proteomes" id="UP001501727">
    <property type="component" value="Unassembled WGS sequence"/>
</dbReference>